<feature type="active site" description="Proton donor/acceptor" evidence="4">
    <location>
        <position position="124"/>
    </location>
</feature>
<evidence type="ECO:0000313" key="6">
    <source>
        <dbReference type="Proteomes" id="UP000272003"/>
    </source>
</evidence>
<dbReference type="SUPFAM" id="SSF63817">
    <property type="entry name" value="Sortase"/>
    <property type="match status" value="1"/>
</dbReference>
<dbReference type="KEGG" id="abom:D7I45_05835"/>
<dbReference type="Gene3D" id="2.40.260.10">
    <property type="entry name" value="Sortase"/>
    <property type="match status" value="1"/>
</dbReference>
<dbReference type="InterPro" id="IPR005754">
    <property type="entry name" value="Sortase"/>
</dbReference>
<dbReference type="Proteomes" id="UP000272003">
    <property type="component" value="Chromosome"/>
</dbReference>
<feature type="active site" description="Acyl-thioester intermediate" evidence="4">
    <location>
        <position position="186"/>
    </location>
</feature>
<dbReference type="RefSeq" id="WP_120784775.1">
    <property type="nucleotide sequence ID" value="NZ_CP032626.1"/>
</dbReference>
<accession>A0A387AUJ6</accession>
<dbReference type="Pfam" id="PF04203">
    <property type="entry name" value="Sortase"/>
    <property type="match status" value="1"/>
</dbReference>
<evidence type="ECO:0000256" key="4">
    <source>
        <dbReference type="PIRSR" id="PIRSR605754-1"/>
    </source>
</evidence>
<evidence type="ECO:0000313" key="5">
    <source>
        <dbReference type="EMBL" id="AYF93011.1"/>
    </source>
</evidence>
<evidence type="ECO:0000256" key="1">
    <source>
        <dbReference type="ARBA" id="ARBA00022670"/>
    </source>
</evidence>
<keyword evidence="1" id="KW-0645">Protease</keyword>
<name>A0A387AUJ6_9LACO</name>
<dbReference type="InterPro" id="IPR042007">
    <property type="entry name" value="Sortase_A"/>
</dbReference>
<protein>
    <submittedName>
        <fullName evidence="5">Class A sortase</fullName>
    </submittedName>
</protein>
<keyword evidence="6" id="KW-1185">Reference proteome</keyword>
<evidence type="ECO:0000256" key="2">
    <source>
        <dbReference type="ARBA" id="ARBA00022801"/>
    </source>
</evidence>
<dbReference type="NCBIfam" id="TIGR01076">
    <property type="entry name" value="sortase_fam"/>
    <property type="match status" value="1"/>
</dbReference>
<dbReference type="GO" id="GO:0008234">
    <property type="term" value="F:cysteine-type peptidase activity"/>
    <property type="evidence" value="ECO:0007669"/>
    <property type="project" value="UniProtKB-KW"/>
</dbReference>
<evidence type="ECO:0000256" key="3">
    <source>
        <dbReference type="ARBA" id="ARBA00022807"/>
    </source>
</evidence>
<proteinExistence type="predicted"/>
<keyword evidence="3" id="KW-0788">Thiol protease</keyword>
<dbReference type="InterPro" id="IPR023365">
    <property type="entry name" value="Sortase_dom-sf"/>
</dbReference>
<reference evidence="5 6" key="1">
    <citation type="submission" date="2018-09" db="EMBL/GenBank/DDBJ databases">
        <title>Genome sequencing of strain BHWM-4.</title>
        <authorList>
            <person name="Heo J."/>
            <person name="Kim S.-J."/>
            <person name="Kwon S.-W."/>
        </authorList>
    </citation>
    <scope>NUCLEOTIDE SEQUENCE [LARGE SCALE GENOMIC DNA]</scope>
    <source>
        <strain evidence="5 6">BHWM-4</strain>
    </source>
</reference>
<dbReference type="EMBL" id="CP032626">
    <property type="protein sequence ID" value="AYF93011.1"/>
    <property type="molecule type" value="Genomic_DNA"/>
</dbReference>
<dbReference type="OrthoDB" id="1648028at2"/>
<dbReference type="GO" id="GO:0006508">
    <property type="term" value="P:proteolysis"/>
    <property type="evidence" value="ECO:0007669"/>
    <property type="project" value="UniProtKB-KW"/>
</dbReference>
<dbReference type="AlphaFoldDB" id="A0A387AUJ6"/>
<dbReference type="CDD" id="cd06165">
    <property type="entry name" value="Sortase_A"/>
    <property type="match status" value="1"/>
</dbReference>
<gene>
    <name evidence="5" type="ORF">D7I45_05835</name>
</gene>
<keyword evidence="2" id="KW-0378">Hydrolase</keyword>
<organism evidence="5 6">
    <name type="scientific">Apilactobacillus bombintestini</name>
    <dbReference type="NCBI Taxonomy" id="2419772"/>
    <lineage>
        <taxon>Bacteria</taxon>
        <taxon>Bacillati</taxon>
        <taxon>Bacillota</taxon>
        <taxon>Bacilli</taxon>
        <taxon>Lactobacillales</taxon>
        <taxon>Lactobacillaceae</taxon>
        <taxon>Apilactobacillus</taxon>
    </lineage>
</organism>
<sequence>MKKTLFTTGWIILLVVALWLLTAPSIGKLTLIQLSRNANKHSITVPQKHSNFDFTKIKSIDNNSWTQALRHPANTNIIGKLTIPAVNIKLPIYYGLNNTELLTGVGTMQAKQHMGKGNFAIAGHHMQDKKLLLGSLHRTQLGNNIYLTDGKRVYTYRIHIKRHISQFETHYVTDTYAKPTLTIITCASGKAQETKRILVVASLTNITKLTSLQSKYFQ</sequence>